<keyword evidence="7" id="KW-1185">Reference proteome</keyword>
<proteinExistence type="inferred from homology"/>
<evidence type="ECO:0000256" key="2">
    <source>
        <dbReference type="ARBA" id="ARBA00023015"/>
    </source>
</evidence>
<protein>
    <submittedName>
        <fullName evidence="6">LysR family transcriptional regulator</fullName>
    </submittedName>
</protein>
<dbReference type="PROSITE" id="PS50931">
    <property type="entry name" value="HTH_LYSR"/>
    <property type="match status" value="1"/>
</dbReference>
<dbReference type="Pfam" id="PF03466">
    <property type="entry name" value="LysR_substrate"/>
    <property type="match status" value="1"/>
</dbReference>
<comment type="caution">
    <text evidence="6">The sequence shown here is derived from an EMBL/GenBank/DDBJ whole genome shotgun (WGS) entry which is preliminary data.</text>
</comment>
<evidence type="ECO:0000256" key="4">
    <source>
        <dbReference type="ARBA" id="ARBA00023163"/>
    </source>
</evidence>
<sequence>MNWTAIAFDWGQVRAFLATAEEGSFSAAARVLGLTQPTLGRQVAALEEALGVTLFERVGRSVALTRAGRDLLDHARAMAEAAAGLSLTAQGQAQSAEGLVRITASDVFSHYVLPGAVEKINQIAPGIEIEIVAANDIRDLQRREADIALRHVRPEQPDLTAKLVTEETAHLYATPGYFVRYGRPQDLMDFARHRFVSFGDSAQMVGYLVEMGLPVTVANVPLGSANGTVAWELVRRGLGIGFMSDHVARACREVEAVLPQSVAVRFPVWLISHRELHTSRRFRIVFDVLAEHFSKLS</sequence>
<accession>A0AAP2CS68</accession>
<evidence type="ECO:0000259" key="5">
    <source>
        <dbReference type="PROSITE" id="PS50931"/>
    </source>
</evidence>
<dbReference type="Gene3D" id="3.40.190.290">
    <property type="match status" value="1"/>
</dbReference>
<dbReference type="InterPro" id="IPR058163">
    <property type="entry name" value="LysR-type_TF_proteobact-type"/>
</dbReference>
<dbReference type="SUPFAM" id="SSF46785">
    <property type="entry name" value="Winged helix' DNA-binding domain"/>
    <property type="match status" value="1"/>
</dbReference>
<reference evidence="6 7" key="1">
    <citation type="journal article" date="2021" name="Arch. Microbiol.">
        <title>Harenicola maris gen. nov., sp. nov. isolated from the Sea of Japan shallow sediments.</title>
        <authorList>
            <person name="Romanenko L.A."/>
            <person name="Kurilenko V.V."/>
            <person name="Chernysheva N.Y."/>
            <person name="Tekutyeva L.A."/>
            <person name="Velansky P.V."/>
            <person name="Svetashev V.I."/>
            <person name="Isaeva M.P."/>
        </authorList>
    </citation>
    <scope>NUCLEOTIDE SEQUENCE [LARGE SCALE GENOMIC DNA]</scope>
    <source>
        <strain evidence="6 7">KMM 3653</strain>
    </source>
</reference>
<keyword evidence="3" id="KW-0238">DNA-binding</keyword>
<dbReference type="Gene3D" id="1.10.10.10">
    <property type="entry name" value="Winged helix-like DNA-binding domain superfamily/Winged helix DNA-binding domain"/>
    <property type="match status" value="1"/>
</dbReference>
<dbReference type="InterPro" id="IPR036390">
    <property type="entry name" value="WH_DNA-bd_sf"/>
</dbReference>
<dbReference type="FunFam" id="1.10.10.10:FF:000001">
    <property type="entry name" value="LysR family transcriptional regulator"/>
    <property type="match status" value="1"/>
</dbReference>
<dbReference type="InterPro" id="IPR005119">
    <property type="entry name" value="LysR_subst-bd"/>
</dbReference>
<evidence type="ECO:0000313" key="7">
    <source>
        <dbReference type="Proteomes" id="UP001315686"/>
    </source>
</evidence>
<keyword evidence="2" id="KW-0805">Transcription regulation</keyword>
<dbReference type="InterPro" id="IPR036388">
    <property type="entry name" value="WH-like_DNA-bd_sf"/>
</dbReference>
<comment type="similarity">
    <text evidence="1">Belongs to the LysR transcriptional regulatory family.</text>
</comment>
<dbReference type="PANTHER" id="PTHR30537:SF3">
    <property type="entry name" value="TRANSCRIPTIONAL REGULATORY PROTEIN"/>
    <property type="match status" value="1"/>
</dbReference>
<dbReference type="GO" id="GO:0043565">
    <property type="term" value="F:sequence-specific DNA binding"/>
    <property type="evidence" value="ECO:0007669"/>
    <property type="project" value="TreeGrafter"/>
</dbReference>
<dbReference type="PRINTS" id="PR00039">
    <property type="entry name" value="HTHLYSR"/>
</dbReference>
<dbReference type="Pfam" id="PF00126">
    <property type="entry name" value="HTH_1"/>
    <property type="match status" value="1"/>
</dbReference>
<dbReference type="RefSeq" id="WP_327795745.1">
    <property type="nucleotide sequence ID" value="NZ_JADQAZ010000005.1"/>
</dbReference>
<dbReference type="GO" id="GO:0006351">
    <property type="term" value="P:DNA-templated transcription"/>
    <property type="evidence" value="ECO:0007669"/>
    <property type="project" value="TreeGrafter"/>
</dbReference>
<evidence type="ECO:0000256" key="3">
    <source>
        <dbReference type="ARBA" id="ARBA00023125"/>
    </source>
</evidence>
<gene>
    <name evidence="6" type="ORF">IV417_19140</name>
</gene>
<dbReference type="AlphaFoldDB" id="A0AAP2CS68"/>
<dbReference type="PANTHER" id="PTHR30537">
    <property type="entry name" value="HTH-TYPE TRANSCRIPTIONAL REGULATOR"/>
    <property type="match status" value="1"/>
</dbReference>
<dbReference type="EMBL" id="JADQAZ010000005">
    <property type="protein sequence ID" value="MBT0959512.1"/>
    <property type="molecule type" value="Genomic_DNA"/>
</dbReference>
<evidence type="ECO:0000313" key="6">
    <source>
        <dbReference type="EMBL" id="MBT0959512.1"/>
    </source>
</evidence>
<dbReference type="GO" id="GO:0003700">
    <property type="term" value="F:DNA-binding transcription factor activity"/>
    <property type="evidence" value="ECO:0007669"/>
    <property type="project" value="InterPro"/>
</dbReference>
<feature type="domain" description="HTH lysR-type" evidence="5">
    <location>
        <begin position="8"/>
        <end position="65"/>
    </location>
</feature>
<dbReference type="InterPro" id="IPR000847">
    <property type="entry name" value="LysR_HTH_N"/>
</dbReference>
<keyword evidence="4" id="KW-0804">Transcription</keyword>
<dbReference type="Proteomes" id="UP001315686">
    <property type="component" value="Unassembled WGS sequence"/>
</dbReference>
<dbReference type="SUPFAM" id="SSF53850">
    <property type="entry name" value="Periplasmic binding protein-like II"/>
    <property type="match status" value="1"/>
</dbReference>
<evidence type="ECO:0000256" key="1">
    <source>
        <dbReference type="ARBA" id="ARBA00009437"/>
    </source>
</evidence>
<organism evidence="6 7">
    <name type="scientific">Harenicola maris</name>
    <dbReference type="NCBI Taxonomy" id="2841044"/>
    <lineage>
        <taxon>Bacteria</taxon>
        <taxon>Pseudomonadati</taxon>
        <taxon>Pseudomonadota</taxon>
        <taxon>Alphaproteobacteria</taxon>
        <taxon>Rhodobacterales</taxon>
        <taxon>Paracoccaceae</taxon>
        <taxon>Harenicola</taxon>
    </lineage>
</organism>
<name>A0AAP2CS68_9RHOB</name>